<feature type="signal peptide" evidence="2">
    <location>
        <begin position="1"/>
        <end position="23"/>
    </location>
</feature>
<proteinExistence type="predicted"/>
<name>A0A6A7ABR7_9PLEO</name>
<feature type="region of interest" description="Disordered" evidence="1">
    <location>
        <begin position="101"/>
        <end position="187"/>
    </location>
</feature>
<dbReference type="Proteomes" id="UP000799424">
    <property type="component" value="Unassembled WGS sequence"/>
</dbReference>
<dbReference type="OrthoDB" id="10671228at2759"/>
<evidence type="ECO:0000256" key="2">
    <source>
        <dbReference type="SAM" id="SignalP"/>
    </source>
</evidence>
<evidence type="ECO:0000313" key="3">
    <source>
        <dbReference type="EMBL" id="KAF2830750.1"/>
    </source>
</evidence>
<reference evidence="3" key="1">
    <citation type="journal article" date="2020" name="Stud. Mycol.">
        <title>101 Dothideomycetes genomes: a test case for predicting lifestyles and emergence of pathogens.</title>
        <authorList>
            <person name="Haridas S."/>
            <person name="Albert R."/>
            <person name="Binder M."/>
            <person name="Bloem J."/>
            <person name="Labutti K."/>
            <person name="Salamov A."/>
            <person name="Andreopoulos B."/>
            <person name="Baker S."/>
            <person name="Barry K."/>
            <person name="Bills G."/>
            <person name="Bluhm B."/>
            <person name="Cannon C."/>
            <person name="Castanera R."/>
            <person name="Culley D."/>
            <person name="Daum C."/>
            <person name="Ezra D."/>
            <person name="Gonzalez J."/>
            <person name="Henrissat B."/>
            <person name="Kuo A."/>
            <person name="Liang C."/>
            <person name="Lipzen A."/>
            <person name="Lutzoni F."/>
            <person name="Magnuson J."/>
            <person name="Mondo S."/>
            <person name="Nolan M."/>
            <person name="Ohm R."/>
            <person name="Pangilinan J."/>
            <person name="Park H.-J."/>
            <person name="Ramirez L."/>
            <person name="Alfaro M."/>
            <person name="Sun H."/>
            <person name="Tritt A."/>
            <person name="Yoshinaga Y."/>
            <person name="Zwiers L.-H."/>
            <person name="Turgeon B."/>
            <person name="Goodwin S."/>
            <person name="Spatafora J."/>
            <person name="Crous P."/>
            <person name="Grigoriev I."/>
        </authorList>
    </citation>
    <scope>NUCLEOTIDE SEQUENCE</scope>
    <source>
        <strain evidence="3">CBS 113818</strain>
    </source>
</reference>
<organism evidence="3 4">
    <name type="scientific">Ophiobolus disseminans</name>
    <dbReference type="NCBI Taxonomy" id="1469910"/>
    <lineage>
        <taxon>Eukaryota</taxon>
        <taxon>Fungi</taxon>
        <taxon>Dikarya</taxon>
        <taxon>Ascomycota</taxon>
        <taxon>Pezizomycotina</taxon>
        <taxon>Dothideomycetes</taxon>
        <taxon>Pleosporomycetidae</taxon>
        <taxon>Pleosporales</taxon>
        <taxon>Pleosporineae</taxon>
        <taxon>Phaeosphaeriaceae</taxon>
        <taxon>Ophiobolus</taxon>
    </lineage>
</organism>
<dbReference type="EMBL" id="MU006219">
    <property type="protein sequence ID" value="KAF2830750.1"/>
    <property type="molecule type" value="Genomic_DNA"/>
</dbReference>
<dbReference type="AlphaFoldDB" id="A0A6A7ABR7"/>
<protein>
    <submittedName>
        <fullName evidence="3">Uncharacterized protein</fullName>
    </submittedName>
</protein>
<evidence type="ECO:0000313" key="4">
    <source>
        <dbReference type="Proteomes" id="UP000799424"/>
    </source>
</evidence>
<keyword evidence="4" id="KW-1185">Reference proteome</keyword>
<sequence>MAAFIFILTCWIFLSEFLLLAQADLIGFINVRIEPAFQNPALEFVAVIKTIVLLLVRMASETVQHAIEEASSITQGQEVVEAEQTDDGNMLNGFVVLSEPSHDNVDHETNVEAEPEAVPEPAVDVTSDDLPEQDAASSDCEITTEPVVESEPATEETSNAQDAQDAGHSNSANDEGPSTPNTSSNPECGFVMMLVSVSTGELDIATNTFKAVPSVEIRSNSTERDTTRRPVVLRTEVTVPSTPSVPRQSTALAVQDHGVAPHIPPINTNLKAKEFWNSLQAIDRAYYEKQIRWYSFILSKYRLYKIVWDGLQEQYPWNAQIAAKYATWACAFEDFKPAERFLKQSTDYITKNIVPEIKDFIDWDRQQDLRKAERVAIMRVALRDAERERRGFRLPFDKPKSIVKAEKQADLEAIEEYKQTHPRPQPGAQVILIVDEEDFSVGNLTRVGIHEAWEPRMQLPALEVMIEHNVTDILNGRIFPLELMNDWHFETDAFTRGMIAFALAQHCSGGRPRRTSAQELRSLRDQLSNPYKNSIDELPAVGMTHDTIMALFAATHMDNIDSCVCNTPTCQSCHPTAPAHTIKHVRELWKIEDEEIAARMPIDWRATDDMRGTKNERPVPDGDTWTSYVEPRKRHKSNSIVPYHYKNDTPGYSPGISPRLMWLLDWSKIRLPLHWDYLNYIMSDTPWVSNYQAPYIEAVADYEEDESVVMQDEDAVLFVFAVESASASESESTESTAWVPDTIFLSWSASVRTPLPLLPDISVSSTSCEISTPFALMWTTYVAPPLPDLSPASTSCEKFTTVSLMWTDYTAPPLPTLTSASAASYSTPKGWEWTATAAERTGDDVLKNTEQKEAKDSVSMTEKKNDKASVSTTDKKRDRPDDASNNVYPAKRQRTGGYGFTTIKKRKANTAGVGKSPEGFERGMKRRRFD</sequence>
<feature type="region of interest" description="Disordered" evidence="1">
    <location>
        <begin position="842"/>
        <end position="930"/>
    </location>
</feature>
<evidence type="ECO:0000256" key="1">
    <source>
        <dbReference type="SAM" id="MobiDB-lite"/>
    </source>
</evidence>
<feature type="compositionally biased region" description="Basic and acidic residues" evidence="1">
    <location>
        <begin position="101"/>
        <end position="110"/>
    </location>
</feature>
<feature type="compositionally biased region" description="Polar residues" evidence="1">
    <location>
        <begin position="155"/>
        <end position="186"/>
    </location>
</feature>
<feature type="chain" id="PRO_5025507884" evidence="2">
    <location>
        <begin position="24"/>
        <end position="930"/>
    </location>
</feature>
<gene>
    <name evidence="3" type="ORF">CC86DRAFT_402769</name>
</gene>
<feature type="compositionally biased region" description="Basic and acidic residues" evidence="1">
    <location>
        <begin position="842"/>
        <end position="882"/>
    </location>
</feature>
<accession>A0A6A7ABR7</accession>
<keyword evidence="2" id="KW-0732">Signal</keyword>